<organism evidence="9 10">
    <name type="scientific">Oopsacas minuta</name>
    <dbReference type="NCBI Taxonomy" id="111878"/>
    <lineage>
        <taxon>Eukaryota</taxon>
        <taxon>Metazoa</taxon>
        <taxon>Porifera</taxon>
        <taxon>Hexactinellida</taxon>
        <taxon>Hexasterophora</taxon>
        <taxon>Lyssacinosida</taxon>
        <taxon>Leucopsacidae</taxon>
        <taxon>Oopsacas</taxon>
    </lineage>
</organism>
<dbReference type="Gene3D" id="3.30.200.20">
    <property type="entry name" value="Phosphorylase Kinase, domain 1"/>
    <property type="match status" value="1"/>
</dbReference>
<dbReference type="InterPro" id="IPR050205">
    <property type="entry name" value="CDPK_Ser/Thr_kinases"/>
</dbReference>
<dbReference type="InterPro" id="IPR017441">
    <property type="entry name" value="Protein_kinase_ATP_BS"/>
</dbReference>
<dbReference type="GO" id="GO:0004674">
    <property type="term" value="F:protein serine/threonine kinase activity"/>
    <property type="evidence" value="ECO:0007669"/>
    <property type="project" value="UniProtKB-KW"/>
</dbReference>
<evidence type="ECO:0000256" key="1">
    <source>
        <dbReference type="ARBA" id="ARBA00006692"/>
    </source>
</evidence>
<dbReference type="Pfam" id="PF00069">
    <property type="entry name" value="Pkinase"/>
    <property type="match status" value="1"/>
</dbReference>
<dbReference type="AlphaFoldDB" id="A0AAV7JFR9"/>
<comment type="similarity">
    <text evidence="1">Belongs to the protein kinase superfamily. CAMK Ser/Thr protein kinase family.</text>
</comment>
<evidence type="ECO:0000313" key="9">
    <source>
        <dbReference type="EMBL" id="KAI6647300.1"/>
    </source>
</evidence>
<evidence type="ECO:0000256" key="2">
    <source>
        <dbReference type="ARBA" id="ARBA00022527"/>
    </source>
</evidence>
<evidence type="ECO:0000259" key="8">
    <source>
        <dbReference type="PROSITE" id="PS50011"/>
    </source>
</evidence>
<dbReference type="EMBL" id="JAKMXF010000343">
    <property type="protein sequence ID" value="KAI6647300.1"/>
    <property type="molecule type" value="Genomic_DNA"/>
</dbReference>
<dbReference type="PANTHER" id="PTHR24349">
    <property type="entry name" value="SERINE/THREONINE-PROTEIN KINASE"/>
    <property type="match status" value="1"/>
</dbReference>
<feature type="binding site" evidence="7">
    <location>
        <position position="70"/>
    </location>
    <ligand>
        <name>ATP</name>
        <dbReference type="ChEBI" id="CHEBI:30616"/>
    </ligand>
</feature>
<dbReference type="SMART" id="SM00220">
    <property type="entry name" value="S_TKc"/>
    <property type="match status" value="1"/>
</dbReference>
<keyword evidence="10" id="KW-1185">Reference proteome</keyword>
<keyword evidence="4 7" id="KW-0547">Nucleotide-binding</keyword>
<reference evidence="9 10" key="1">
    <citation type="journal article" date="2023" name="BMC Biol.">
        <title>The compact genome of the sponge Oopsacas minuta (Hexactinellida) is lacking key metazoan core genes.</title>
        <authorList>
            <person name="Santini S."/>
            <person name="Schenkelaars Q."/>
            <person name="Jourda C."/>
            <person name="Duchesne M."/>
            <person name="Belahbib H."/>
            <person name="Rocher C."/>
            <person name="Selva M."/>
            <person name="Riesgo A."/>
            <person name="Vervoort M."/>
            <person name="Leys S.P."/>
            <person name="Kodjabachian L."/>
            <person name="Le Bivic A."/>
            <person name="Borchiellini C."/>
            <person name="Claverie J.M."/>
            <person name="Renard E."/>
        </authorList>
    </citation>
    <scope>NUCLEOTIDE SEQUENCE [LARGE SCALE GENOMIC DNA]</scope>
    <source>
        <strain evidence="9">SPO-2</strain>
    </source>
</reference>
<evidence type="ECO:0000256" key="5">
    <source>
        <dbReference type="ARBA" id="ARBA00022777"/>
    </source>
</evidence>
<evidence type="ECO:0000256" key="7">
    <source>
        <dbReference type="PROSITE-ProRule" id="PRU10141"/>
    </source>
</evidence>
<comment type="caution">
    <text evidence="9">The sequence shown here is derived from an EMBL/GenBank/DDBJ whole genome shotgun (WGS) entry which is preliminary data.</text>
</comment>
<accession>A0AAV7JFR9</accession>
<dbReference type="PROSITE" id="PS50011">
    <property type="entry name" value="PROTEIN_KINASE_DOM"/>
    <property type="match status" value="1"/>
</dbReference>
<evidence type="ECO:0000256" key="6">
    <source>
        <dbReference type="ARBA" id="ARBA00022840"/>
    </source>
</evidence>
<keyword evidence="6 7" id="KW-0067">ATP-binding</keyword>
<keyword evidence="3" id="KW-0808">Transferase</keyword>
<dbReference type="InterPro" id="IPR011009">
    <property type="entry name" value="Kinase-like_dom_sf"/>
</dbReference>
<feature type="domain" description="Protein kinase" evidence="8">
    <location>
        <begin position="41"/>
        <end position="325"/>
    </location>
</feature>
<dbReference type="Proteomes" id="UP001165289">
    <property type="component" value="Unassembled WGS sequence"/>
</dbReference>
<name>A0AAV7JFR9_9METZ</name>
<dbReference type="GO" id="GO:0005524">
    <property type="term" value="F:ATP binding"/>
    <property type="evidence" value="ECO:0007669"/>
    <property type="project" value="UniProtKB-UniRule"/>
</dbReference>
<dbReference type="Gene3D" id="1.10.510.10">
    <property type="entry name" value="Transferase(Phosphotransferase) domain 1"/>
    <property type="match status" value="1"/>
</dbReference>
<evidence type="ECO:0000256" key="4">
    <source>
        <dbReference type="ARBA" id="ARBA00022741"/>
    </source>
</evidence>
<dbReference type="SUPFAM" id="SSF56112">
    <property type="entry name" value="Protein kinase-like (PK-like)"/>
    <property type="match status" value="1"/>
</dbReference>
<dbReference type="PROSITE" id="PS00107">
    <property type="entry name" value="PROTEIN_KINASE_ATP"/>
    <property type="match status" value="1"/>
</dbReference>
<proteinExistence type="inferred from homology"/>
<gene>
    <name evidence="9" type="ORF">LOD99_12297</name>
</gene>
<sequence length="391" mass="45169">MVSRSSGKDNTNIFRWSLGPKPRSPLELNIHKEQVEKYYDIHWNNIVGEGVSGAVCECESIETGKKFVLKVLAKNEYSFREIQLHYISSNSKNVVQIEAVYECFMRASCVPDSSKILCYAIVMEYMEGGDLYDFISTKGSFTEKEAAHIILQICEALFHLHSLNIAHRDLKPENSLTNIRATKINHENTIKDLIIKITDFGYAKEDDQQMKSPLYTPYYVPPEVIVNDAFWPGAYVHFYDKSCDMWSLGVIIYIILCGYPPFYPEMENREITSEMVEKIKFGCYTFPEHDWKDISMDAKDLIRKLLVVEPNKRLTSVEVITHPWLNKKLPNTPLSTPKNAARMKSLYTIQTFSDMREEMRARSKTTKETVGTKLSLNSIDPDIMYKRRETS</sequence>
<protein>
    <submittedName>
        <fullName evidence="9">MAP kinase-activated protein kinase 2-like protein</fullName>
    </submittedName>
</protein>
<evidence type="ECO:0000256" key="3">
    <source>
        <dbReference type="ARBA" id="ARBA00022679"/>
    </source>
</evidence>
<keyword evidence="2" id="KW-0723">Serine/threonine-protein kinase</keyword>
<evidence type="ECO:0000313" key="10">
    <source>
        <dbReference type="Proteomes" id="UP001165289"/>
    </source>
</evidence>
<dbReference type="InterPro" id="IPR000719">
    <property type="entry name" value="Prot_kinase_dom"/>
</dbReference>
<keyword evidence="5 9" id="KW-0418">Kinase</keyword>